<dbReference type="InterPro" id="IPR005000">
    <property type="entry name" value="Aldolase/citrate-lyase_domain"/>
</dbReference>
<evidence type="ECO:0000256" key="3">
    <source>
        <dbReference type="ARBA" id="ARBA00022842"/>
    </source>
</evidence>
<comment type="caution">
    <text evidence="7">The sequence shown here is derived from an EMBL/GenBank/DDBJ whole genome shotgun (WGS) entry which is preliminary data.</text>
</comment>
<reference evidence="7 8" key="1">
    <citation type="submission" date="2016-12" db="EMBL/GenBank/DDBJ databases">
        <title>Domibacillus sp. SAB 38T whole genome sequencing.</title>
        <authorList>
            <person name="Verma A."/>
            <person name="Ojha A.K."/>
            <person name="Krishnamurthi S."/>
        </authorList>
    </citation>
    <scope>NUCLEOTIDE SEQUENCE [LARGE SCALE GENOMIC DNA]</scope>
    <source>
        <strain evidence="7 8">SAB 38</strain>
    </source>
</reference>
<dbReference type="OrthoDB" id="9786940at2"/>
<dbReference type="PANTHER" id="PTHR32308">
    <property type="entry name" value="LYASE BETA SUBUNIT, PUTATIVE (AFU_ORTHOLOGUE AFUA_4G13030)-RELATED"/>
    <property type="match status" value="1"/>
</dbReference>
<comment type="cofactor">
    <cofactor evidence="1">
        <name>Mg(2+)</name>
        <dbReference type="ChEBI" id="CHEBI:18420"/>
    </cofactor>
</comment>
<dbReference type="GO" id="GO:0016829">
    <property type="term" value="F:lyase activity"/>
    <property type="evidence" value="ECO:0007669"/>
    <property type="project" value="UniProtKB-KW"/>
</dbReference>
<dbReference type="GO" id="GO:0006107">
    <property type="term" value="P:oxaloacetate metabolic process"/>
    <property type="evidence" value="ECO:0007669"/>
    <property type="project" value="TreeGrafter"/>
</dbReference>
<feature type="binding site" evidence="5">
    <location>
        <position position="155"/>
    </location>
    <ligand>
        <name>Mg(2+)</name>
        <dbReference type="ChEBI" id="CHEBI:18420"/>
    </ligand>
</feature>
<evidence type="ECO:0000313" key="7">
    <source>
        <dbReference type="EMBL" id="OMP65980.1"/>
    </source>
</evidence>
<dbReference type="GO" id="GO:0000287">
    <property type="term" value="F:magnesium ion binding"/>
    <property type="evidence" value="ECO:0007669"/>
    <property type="project" value="TreeGrafter"/>
</dbReference>
<dbReference type="InterPro" id="IPR015813">
    <property type="entry name" value="Pyrv/PenolPyrv_kinase-like_dom"/>
</dbReference>
<dbReference type="RefSeq" id="WP_076767493.1">
    <property type="nucleotide sequence ID" value="NZ_MSFI01000026.1"/>
</dbReference>
<dbReference type="STRING" id="1714355.BTO28_14400"/>
<organism evidence="7 8">
    <name type="scientific">Domibacillus epiphyticus</name>
    <dbReference type="NCBI Taxonomy" id="1714355"/>
    <lineage>
        <taxon>Bacteria</taxon>
        <taxon>Bacillati</taxon>
        <taxon>Bacillota</taxon>
        <taxon>Bacilli</taxon>
        <taxon>Bacillales</taxon>
        <taxon>Bacillaceae</taxon>
        <taxon>Domibacillus</taxon>
    </lineage>
</organism>
<feature type="binding site" evidence="5">
    <location>
        <position position="128"/>
    </location>
    <ligand>
        <name>Mg(2+)</name>
        <dbReference type="ChEBI" id="CHEBI:18420"/>
    </ligand>
</feature>
<dbReference type="PIRSF" id="PIRSF015582">
    <property type="entry name" value="Cit_lyase_B"/>
    <property type="match status" value="1"/>
</dbReference>
<feature type="domain" description="HpcH/HpaI aldolase/citrate lyase" evidence="6">
    <location>
        <begin position="5"/>
        <end position="224"/>
    </location>
</feature>
<evidence type="ECO:0000259" key="6">
    <source>
        <dbReference type="Pfam" id="PF03328"/>
    </source>
</evidence>
<evidence type="ECO:0000256" key="2">
    <source>
        <dbReference type="ARBA" id="ARBA00022723"/>
    </source>
</evidence>
<dbReference type="Gene3D" id="3.20.20.60">
    <property type="entry name" value="Phosphoenolpyruvate-binding domains"/>
    <property type="match status" value="1"/>
</dbReference>
<keyword evidence="3 5" id="KW-0460">Magnesium</keyword>
<evidence type="ECO:0000256" key="4">
    <source>
        <dbReference type="PIRSR" id="PIRSR015582-1"/>
    </source>
</evidence>
<keyword evidence="7" id="KW-0456">Lyase</keyword>
<keyword evidence="8" id="KW-1185">Reference proteome</keyword>
<evidence type="ECO:0000256" key="5">
    <source>
        <dbReference type="PIRSR" id="PIRSR015582-2"/>
    </source>
</evidence>
<proteinExistence type="predicted"/>
<feature type="binding site" evidence="4">
    <location>
        <position position="128"/>
    </location>
    <ligand>
        <name>substrate</name>
    </ligand>
</feature>
<evidence type="ECO:0000256" key="1">
    <source>
        <dbReference type="ARBA" id="ARBA00001946"/>
    </source>
</evidence>
<dbReference type="EMBL" id="MSFI01000026">
    <property type="protein sequence ID" value="OMP65980.1"/>
    <property type="molecule type" value="Genomic_DNA"/>
</dbReference>
<keyword evidence="2 5" id="KW-0479">Metal-binding</keyword>
<dbReference type="Pfam" id="PF03328">
    <property type="entry name" value="HpcH_HpaI"/>
    <property type="match status" value="1"/>
</dbReference>
<sequence>MTVYRSYLFVPATKIEMVEKAIYSPADCIIIDLEDAVAVSEKESARENVKEALDHFKDKKDIFVRMNDIATPYWESDLSCAITNGAKGIIIPKVENAEGIQLVCDKVRGLIRRSGLQIEEFDVIPLIESAKGVKNVYDIAEADKMITKLSFGSIDFSLDIDCELTPEGFELLYARSKIVTASKAAGLESPVDAVFPDLKNTEGLIKEAEFVKQLGFKAKLIIHPKQIEAVHSVFSPSKEEVEKAYKIVTEFERAEKQGLASISVNNKMVDYPVYKKAQKIASFYM</sequence>
<dbReference type="InterPro" id="IPR040442">
    <property type="entry name" value="Pyrv_kinase-like_dom_sf"/>
</dbReference>
<gene>
    <name evidence="7" type="ORF">BTO28_14400</name>
</gene>
<dbReference type="SUPFAM" id="SSF51621">
    <property type="entry name" value="Phosphoenolpyruvate/pyruvate domain"/>
    <property type="match status" value="1"/>
</dbReference>
<dbReference type="PANTHER" id="PTHR32308:SF0">
    <property type="entry name" value="HPCH_HPAI ALDOLASE_CITRATE LYASE DOMAIN-CONTAINING PROTEIN"/>
    <property type="match status" value="1"/>
</dbReference>
<feature type="binding site" evidence="4">
    <location>
        <position position="65"/>
    </location>
    <ligand>
        <name>substrate</name>
    </ligand>
</feature>
<dbReference type="AlphaFoldDB" id="A0A1V2A4W4"/>
<evidence type="ECO:0000313" key="8">
    <source>
        <dbReference type="Proteomes" id="UP000188613"/>
    </source>
</evidence>
<protein>
    <submittedName>
        <fullName evidence="7">CoA ester lyase</fullName>
    </submittedName>
</protein>
<accession>A0A1V2A4W4</accession>
<dbReference type="InterPro" id="IPR011206">
    <property type="entry name" value="Citrate_lyase_beta/mcl1/mcl2"/>
</dbReference>
<name>A0A1V2A4W4_9BACI</name>
<dbReference type="Proteomes" id="UP000188613">
    <property type="component" value="Unassembled WGS sequence"/>
</dbReference>